<dbReference type="NCBIfam" id="NF004739">
    <property type="entry name" value="PRK06075.1"/>
    <property type="match status" value="1"/>
</dbReference>
<dbReference type="PROSITE" id="PS00535">
    <property type="entry name" value="COMPLEX1_49K"/>
    <property type="match status" value="1"/>
</dbReference>
<dbReference type="InterPro" id="IPR022885">
    <property type="entry name" value="NDH1_su_D/H"/>
</dbReference>
<keyword evidence="5" id="KW-0874">Quinone</keyword>
<evidence type="ECO:0000256" key="2">
    <source>
        <dbReference type="ARBA" id="ARBA00022448"/>
    </source>
</evidence>
<gene>
    <name evidence="5" type="primary">nuoD</name>
    <name evidence="8" type="ORF">HKN21_15895</name>
</gene>
<keyword evidence="5" id="KW-0472">Membrane</keyword>
<evidence type="ECO:0000313" key="8">
    <source>
        <dbReference type="EMBL" id="NNF08246.1"/>
    </source>
</evidence>
<dbReference type="GO" id="GO:0048038">
    <property type="term" value="F:quinone binding"/>
    <property type="evidence" value="ECO:0007669"/>
    <property type="project" value="UniProtKB-KW"/>
</dbReference>
<keyword evidence="2 5" id="KW-0813">Transport</keyword>
<evidence type="ECO:0000256" key="4">
    <source>
        <dbReference type="ARBA" id="ARBA00023027"/>
    </source>
</evidence>
<proteinExistence type="inferred from homology"/>
<dbReference type="NCBIfam" id="TIGR01962">
    <property type="entry name" value="NuoD"/>
    <property type="match status" value="1"/>
</dbReference>
<dbReference type="PANTHER" id="PTHR11993:SF10">
    <property type="entry name" value="NADH DEHYDROGENASE [UBIQUINONE] IRON-SULFUR PROTEIN 2, MITOCHONDRIAL"/>
    <property type="match status" value="1"/>
</dbReference>
<keyword evidence="4 5" id="KW-0520">NAD</keyword>
<comment type="catalytic activity">
    <reaction evidence="5">
        <text>a quinone + NADH + 5 H(+)(in) = a quinol + NAD(+) + 4 H(+)(out)</text>
        <dbReference type="Rhea" id="RHEA:57888"/>
        <dbReference type="ChEBI" id="CHEBI:15378"/>
        <dbReference type="ChEBI" id="CHEBI:24646"/>
        <dbReference type="ChEBI" id="CHEBI:57540"/>
        <dbReference type="ChEBI" id="CHEBI:57945"/>
        <dbReference type="ChEBI" id="CHEBI:132124"/>
    </reaction>
</comment>
<protein>
    <recommendedName>
        <fullName evidence="5">NADH-quinone oxidoreductase subunit D</fullName>
        <ecNumber evidence="5">7.1.1.-</ecNumber>
    </recommendedName>
    <alternativeName>
        <fullName evidence="5">NADH dehydrogenase I subunit D</fullName>
    </alternativeName>
    <alternativeName>
        <fullName evidence="5">NDH-1 subunit D</fullName>
    </alternativeName>
</protein>
<comment type="subcellular location">
    <subcellularLocation>
        <location evidence="5">Cell membrane</location>
        <topology evidence="5">Peripheral membrane protein</topology>
        <orientation evidence="5">Cytoplasmic side</orientation>
    </subcellularLocation>
</comment>
<evidence type="ECO:0000256" key="6">
    <source>
        <dbReference type="RuleBase" id="RU003685"/>
    </source>
</evidence>
<keyword evidence="5" id="KW-1003">Cell membrane</keyword>
<dbReference type="GO" id="GO:0005886">
    <property type="term" value="C:plasma membrane"/>
    <property type="evidence" value="ECO:0007669"/>
    <property type="project" value="UniProtKB-SubCell"/>
</dbReference>
<dbReference type="GO" id="GO:0050136">
    <property type="term" value="F:NADH dehydrogenase (quinone) (non-electrogenic) activity"/>
    <property type="evidence" value="ECO:0007669"/>
    <property type="project" value="UniProtKB-UniRule"/>
</dbReference>
<dbReference type="PANTHER" id="PTHR11993">
    <property type="entry name" value="NADH-UBIQUINONE OXIDOREDUCTASE 49 KDA SUBUNIT"/>
    <property type="match status" value="1"/>
</dbReference>
<accession>A0A7Y2EAI3</accession>
<keyword evidence="5" id="KW-0830">Ubiquinone</keyword>
<comment type="similarity">
    <text evidence="1 5 6">Belongs to the complex I 49 kDa subunit family.</text>
</comment>
<comment type="function">
    <text evidence="5">NDH-1 shuttles electrons from NADH, via FMN and iron-sulfur (Fe-S) centers, to quinones in the respiratory chain. The immediate electron acceptor for the enzyme in this species is believed to be ubiquinone. Couples the redox reaction to proton translocation (for every two electrons transferred, four hydrogen ions are translocated across the cytoplasmic membrane), and thus conserves the redox energy in a proton gradient.</text>
</comment>
<dbReference type="InterPro" id="IPR029014">
    <property type="entry name" value="NiFe-Hase_large"/>
</dbReference>
<dbReference type="InterPro" id="IPR001135">
    <property type="entry name" value="NADH_Q_OxRdtase_suD"/>
</dbReference>
<sequence length="399" mass="44812">MLEPVPSEPGLRTKTYTLNMGPQHPSTHGVLRLLLELDGEEIIKCIPDMGYLHRAMEKLAENKTFHQFTPYTDRLDYLSPFHNNTTYMLTVEKLIGIEAPKRAQYIRTVGCELARISSHLLGLGTWALDVGAMTVFFLTFREREVIYNLFEMLTGARMMTSFARVGGVAADIDSKIETAIRNFLAYMPDKIDDYEDLLTHNRIWLGRTKGIGIFSAEQATALSLTGPNLRASGVNWDLRVQTPYMAYEDFDFDVPLGETGDIYDRYTVRIEEMRQSLRIIRQALDGMPEGPYQIDDPKITLPKKEDTYGSMEELIHHFKIVCEGVAAPPGEVYFAAENPKGELGFYIVGDGTSHAYRLHIRSPSFISIGALPTIVEGRMLSDVVAALGSVDIVLGECDR</sequence>
<evidence type="ECO:0000256" key="1">
    <source>
        <dbReference type="ARBA" id="ARBA00005769"/>
    </source>
</evidence>
<keyword evidence="3 5" id="KW-1278">Translocase</keyword>
<dbReference type="SUPFAM" id="SSF56762">
    <property type="entry name" value="HydB/Nqo4-like"/>
    <property type="match status" value="1"/>
</dbReference>
<dbReference type="GO" id="GO:0051287">
    <property type="term" value="F:NAD binding"/>
    <property type="evidence" value="ECO:0007669"/>
    <property type="project" value="InterPro"/>
</dbReference>
<dbReference type="HAMAP" id="MF_01358">
    <property type="entry name" value="NDH1_NuoD"/>
    <property type="match status" value="1"/>
</dbReference>
<dbReference type="InterPro" id="IPR014029">
    <property type="entry name" value="NADH_UbQ_OxRdtase_49kDa_CS"/>
</dbReference>
<dbReference type="AlphaFoldDB" id="A0A7Y2EAI3"/>
<dbReference type="EMBL" id="JABDJR010000635">
    <property type="protein sequence ID" value="NNF08246.1"/>
    <property type="molecule type" value="Genomic_DNA"/>
</dbReference>
<keyword evidence="8" id="KW-0560">Oxidoreductase</keyword>
<comment type="subunit">
    <text evidence="5">NDH-1 is composed of 14 different subunits. Subunits NuoB, C, D, E, F, and G constitute the peripheral sector of the complex.</text>
</comment>
<dbReference type="Pfam" id="PF00346">
    <property type="entry name" value="Complex1_49kDa"/>
    <property type="match status" value="1"/>
</dbReference>
<name>A0A7Y2EAI3_UNCEI</name>
<feature type="domain" description="NADH-quinone oxidoreductase subunit D" evidence="7">
    <location>
        <begin position="129"/>
        <end position="399"/>
    </location>
</feature>
<evidence type="ECO:0000313" key="9">
    <source>
        <dbReference type="Proteomes" id="UP000547674"/>
    </source>
</evidence>
<reference evidence="8 9" key="1">
    <citation type="submission" date="2020-03" db="EMBL/GenBank/DDBJ databases">
        <title>Metabolic flexibility allows generalist bacteria to become dominant in a frequently disturbed ecosystem.</title>
        <authorList>
            <person name="Chen Y.-J."/>
            <person name="Leung P.M."/>
            <person name="Bay S.K."/>
            <person name="Hugenholtz P."/>
            <person name="Kessler A.J."/>
            <person name="Shelley G."/>
            <person name="Waite D.W."/>
            <person name="Cook P.L."/>
            <person name="Greening C."/>
        </authorList>
    </citation>
    <scope>NUCLEOTIDE SEQUENCE [LARGE SCALE GENOMIC DNA]</scope>
    <source>
        <strain evidence="8">SS_bin_28</strain>
    </source>
</reference>
<comment type="caution">
    <text evidence="8">The sequence shown here is derived from an EMBL/GenBank/DDBJ whole genome shotgun (WGS) entry which is preliminary data.</text>
</comment>
<dbReference type="EC" id="7.1.1.-" evidence="5"/>
<evidence type="ECO:0000256" key="3">
    <source>
        <dbReference type="ARBA" id="ARBA00022967"/>
    </source>
</evidence>
<dbReference type="Gene3D" id="1.10.645.10">
    <property type="entry name" value="Cytochrome-c3 Hydrogenase, chain B"/>
    <property type="match status" value="1"/>
</dbReference>
<evidence type="ECO:0000259" key="7">
    <source>
        <dbReference type="Pfam" id="PF00346"/>
    </source>
</evidence>
<dbReference type="Proteomes" id="UP000547674">
    <property type="component" value="Unassembled WGS sequence"/>
</dbReference>
<organism evidence="8 9">
    <name type="scientific">Eiseniibacteriota bacterium</name>
    <dbReference type="NCBI Taxonomy" id="2212470"/>
    <lineage>
        <taxon>Bacteria</taxon>
        <taxon>Candidatus Eiseniibacteriota</taxon>
    </lineage>
</organism>
<evidence type="ECO:0000256" key="5">
    <source>
        <dbReference type="HAMAP-Rule" id="MF_01358"/>
    </source>
</evidence>